<reference evidence="1 2" key="1">
    <citation type="submission" date="2019-03" db="EMBL/GenBank/DDBJ databases">
        <title>Genomic Encyclopedia of Type Strains, Phase IV (KMG-IV): sequencing the most valuable type-strain genomes for metagenomic binning, comparative biology and taxonomic classification.</title>
        <authorList>
            <person name="Goeker M."/>
        </authorList>
    </citation>
    <scope>NUCLEOTIDE SEQUENCE [LARGE SCALE GENOMIC DNA]</scope>
    <source>
        <strain evidence="1 2">DSM 45361</strain>
    </source>
</reference>
<evidence type="ECO:0000313" key="2">
    <source>
        <dbReference type="Proteomes" id="UP000295444"/>
    </source>
</evidence>
<dbReference type="Proteomes" id="UP000295444">
    <property type="component" value="Unassembled WGS sequence"/>
</dbReference>
<organism evidence="1 2">
    <name type="scientific">Labedaea rhizosphaerae</name>
    <dbReference type="NCBI Taxonomy" id="598644"/>
    <lineage>
        <taxon>Bacteria</taxon>
        <taxon>Bacillati</taxon>
        <taxon>Actinomycetota</taxon>
        <taxon>Actinomycetes</taxon>
        <taxon>Pseudonocardiales</taxon>
        <taxon>Pseudonocardiaceae</taxon>
        <taxon>Labedaea</taxon>
    </lineage>
</organism>
<name>A0A4R6S342_LABRH</name>
<accession>A0A4R6S342</accession>
<protein>
    <submittedName>
        <fullName evidence="1">Uncharacterized protein</fullName>
    </submittedName>
</protein>
<evidence type="ECO:0000313" key="1">
    <source>
        <dbReference type="EMBL" id="TDP94030.1"/>
    </source>
</evidence>
<proteinExistence type="predicted"/>
<sequence length="79" mass="8265">MSRPTVNAYVKIPAGCDISYSFGADGDIEVLFGSVREGFEVILTPEALAKLAAVIHQALHVPADLYREPAGTPAPAAVV</sequence>
<keyword evidence="2" id="KW-1185">Reference proteome</keyword>
<dbReference type="EMBL" id="SNXZ01000006">
    <property type="protein sequence ID" value="TDP94030.1"/>
    <property type="molecule type" value="Genomic_DNA"/>
</dbReference>
<gene>
    <name evidence="1" type="ORF">EV186_106424</name>
</gene>
<comment type="caution">
    <text evidence="1">The sequence shown here is derived from an EMBL/GenBank/DDBJ whole genome shotgun (WGS) entry which is preliminary data.</text>
</comment>
<dbReference type="RefSeq" id="WP_133853001.1">
    <property type="nucleotide sequence ID" value="NZ_SNXZ01000006.1"/>
</dbReference>
<dbReference type="OrthoDB" id="3705505at2"/>
<dbReference type="AlphaFoldDB" id="A0A4R6S342"/>